<organism evidence="3 6">
    <name type="scientific">Haloferax volcanii</name>
    <name type="common">Halobacterium volcanii</name>
    <dbReference type="NCBI Taxonomy" id="2246"/>
    <lineage>
        <taxon>Archaea</taxon>
        <taxon>Methanobacteriati</taxon>
        <taxon>Methanobacteriota</taxon>
        <taxon>Stenosarchaea group</taxon>
        <taxon>Halobacteria</taxon>
        <taxon>Halobacteriales</taxon>
        <taxon>Haloferacaceae</taxon>
        <taxon>Haloferax</taxon>
    </lineage>
</organism>
<dbReference type="EMBL" id="JAERQU010000053">
    <property type="protein sequence ID" value="MBS8121322.1"/>
    <property type="molecule type" value="Genomic_DNA"/>
</dbReference>
<dbReference type="Proteomes" id="UP000678484">
    <property type="component" value="Unassembled WGS sequence"/>
</dbReference>
<dbReference type="EMBL" id="JAERQW010000054">
    <property type="protein sequence ID" value="MBS8130200.1"/>
    <property type="molecule type" value="Genomic_DNA"/>
</dbReference>
<dbReference type="Proteomes" id="UP000679371">
    <property type="component" value="Unassembled WGS sequence"/>
</dbReference>
<comment type="caution">
    <text evidence="3">The sequence shown here is derived from an EMBL/GenBank/DDBJ whole genome shotgun (WGS) entry which is preliminary data.</text>
</comment>
<feature type="region of interest" description="Disordered" evidence="1">
    <location>
        <begin position="365"/>
        <end position="400"/>
    </location>
</feature>
<evidence type="ECO:0000313" key="6">
    <source>
        <dbReference type="Proteomes" id="UP000676028"/>
    </source>
</evidence>
<evidence type="ECO:0000313" key="5">
    <source>
        <dbReference type="EMBL" id="MBS8134074.1"/>
    </source>
</evidence>
<evidence type="ECO:0000313" key="3">
    <source>
        <dbReference type="EMBL" id="MBS8126330.1"/>
    </source>
</evidence>
<dbReference type="AlphaFoldDB" id="A0A8T5CKA3"/>
<gene>
    <name evidence="2" type="ORF">JK351_19540</name>
    <name evidence="5" type="ORF">JK352_19565</name>
    <name evidence="4" type="ORF">JK353_19530</name>
    <name evidence="3" type="ORF">JK354_19520</name>
</gene>
<evidence type="ECO:0000313" key="4">
    <source>
        <dbReference type="EMBL" id="MBS8130200.1"/>
    </source>
</evidence>
<accession>A0A8T5CKA3</accession>
<proteinExistence type="predicted"/>
<protein>
    <submittedName>
        <fullName evidence="3">Uncharacterized protein</fullName>
    </submittedName>
</protein>
<dbReference type="Proteomes" id="UP000679789">
    <property type="component" value="Unassembled WGS sequence"/>
</dbReference>
<sequence length="513" mass="57558">MSASVPAVPRFTRGTISTVRGALTSANTLESNRLDTIEFFRSLRHRVITKWLAVYVVGVMAETSTHTIAPNELTTDDISQGDTVTLKFHSNAKCQILFREFTVDTIKSNYDGSVDELLVTYSGGTGKQYRLMAEWEGAIFNNDARGRIYELGMVYQFCFDEDDEGPRSVDTETTTSAVTRSPTGATLAIETIGIEGISERVGTAHVVDPETHDPFCGSRGVKQKIQTDHRELLEVDALADELNVCSNCQRSAFAGDDYISPDDLFRRARDWTNDDFRGDWFEVKMANGDVRTARLRHGTNDSNAEHHHLTFVIDGTPIQNWIVTDTDELKVTIHECNAYAVENPVYGPTRRFRDAKRQVVDVHPIDDVDDNNDQEQKAGDDSASEVHLMTDGGTTTRQTALDKTNESPFPVKIEWRKAIRKRFEDYLFDRWAADAIDDATYLAVDEYKTLVDVSGREVATELRDELSRALTCDEFEIGKGTELRSITRVRGELNDALDDSKGPSRKRLITGEL</sequence>
<dbReference type="EMBL" id="JAERQX010000055">
    <property type="protein sequence ID" value="MBS8134074.1"/>
    <property type="molecule type" value="Genomic_DNA"/>
</dbReference>
<evidence type="ECO:0000313" key="2">
    <source>
        <dbReference type="EMBL" id="MBS8121322.1"/>
    </source>
</evidence>
<dbReference type="RefSeq" id="WP_213252639.1">
    <property type="nucleotide sequence ID" value="NZ_JAERQU010000053.1"/>
</dbReference>
<reference evidence="3" key="1">
    <citation type="journal article" date="2021" name="Nat. Microbiol.">
        <title>Cell division in the archaeon Haloferax volcanii relies on two FtsZ proteins with distinct functions in division ring assembly and constriction.</title>
        <authorList>
            <person name="Liao Y."/>
            <person name="Ithurbide S."/>
            <person name="Evenhuis C."/>
            <person name="Loewe J."/>
            <person name="Duggin I.G."/>
        </authorList>
    </citation>
    <scope>NUCLEOTIDE SEQUENCE</scope>
    <source>
        <strain evidence="2">H98</strain>
        <strain evidence="5">ID112 - delta_ftsZ1_delta_ftsZ2</strain>
        <strain evidence="3">ID76 - delta_ftsZ1</strain>
        <strain evidence="4">ID77 - delta_ftsZ2</strain>
    </source>
</reference>
<dbReference type="EMBL" id="JAERQV010000053">
    <property type="protein sequence ID" value="MBS8126330.1"/>
    <property type="molecule type" value="Genomic_DNA"/>
</dbReference>
<evidence type="ECO:0000256" key="1">
    <source>
        <dbReference type="SAM" id="MobiDB-lite"/>
    </source>
</evidence>
<dbReference type="Proteomes" id="UP000676028">
    <property type="component" value="Unassembled WGS sequence"/>
</dbReference>
<name>A0A8T5CKA3_HALVO</name>